<dbReference type="GO" id="GO:0048511">
    <property type="term" value="P:rhythmic process"/>
    <property type="evidence" value="ECO:0007669"/>
    <property type="project" value="UniProtKB-KW"/>
</dbReference>
<dbReference type="Proteomes" id="UP001318040">
    <property type="component" value="Chromosome 19"/>
</dbReference>
<dbReference type="Pfam" id="PF26019">
    <property type="entry name" value="HTH_TIMELESS"/>
    <property type="match status" value="2"/>
</dbReference>
<evidence type="ECO:0000259" key="6">
    <source>
        <dbReference type="Pfam" id="PF04821"/>
    </source>
</evidence>
<dbReference type="PANTHER" id="PTHR22940:SF4">
    <property type="entry name" value="PROTEIN TIMELESS HOMOLOG"/>
    <property type="match status" value="1"/>
</dbReference>
<evidence type="ECO:0000313" key="9">
    <source>
        <dbReference type="RefSeq" id="XP_032813202.1"/>
    </source>
</evidence>
<keyword evidence="3" id="KW-0539">Nucleus</keyword>
<dbReference type="GO" id="GO:0000076">
    <property type="term" value="P:DNA replication checkpoint signaling"/>
    <property type="evidence" value="ECO:0007669"/>
    <property type="project" value="TreeGrafter"/>
</dbReference>
<dbReference type="KEGG" id="pmrn:116943943"/>
<feature type="compositionally biased region" description="Basic and acidic residues" evidence="5">
    <location>
        <begin position="1295"/>
        <end position="1308"/>
    </location>
</feature>
<dbReference type="RefSeq" id="XP_032813202.1">
    <property type="nucleotide sequence ID" value="XM_032957311.1"/>
</dbReference>
<feature type="compositionally biased region" description="Acidic residues" evidence="5">
    <location>
        <begin position="1170"/>
        <end position="1186"/>
    </location>
</feature>
<comment type="subcellular location">
    <subcellularLocation>
        <location evidence="1">Nucleus</location>
    </subcellularLocation>
</comment>
<dbReference type="GO" id="GO:0043111">
    <property type="term" value="P:replication fork arrest"/>
    <property type="evidence" value="ECO:0007669"/>
    <property type="project" value="TreeGrafter"/>
</dbReference>
<gene>
    <name evidence="9 10" type="primary">TIMELESS</name>
</gene>
<feature type="compositionally biased region" description="Low complexity" evidence="5">
    <location>
        <begin position="968"/>
        <end position="985"/>
    </location>
</feature>
<evidence type="ECO:0000259" key="7">
    <source>
        <dbReference type="Pfam" id="PF05029"/>
    </source>
</evidence>
<dbReference type="PANTHER" id="PTHR22940">
    <property type="entry name" value="TIMEOUT/TIMELESS-2"/>
    <property type="match status" value="1"/>
</dbReference>
<feature type="compositionally biased region" description="Basic and acidic residues" evidence="5">
    <location>
        <begin position="1325"/>
        <end position="1334"/>
    </location>
</feature>
<dbReference type="CTD" id="8914"/>
<dbReference type="GO" id="GO:0031298">
    <property type="term" value="C:replication fork protection complex"/>
    <property type="evidence" value="ECO:0007669"/>
    <property type="project" value="TreeGrafter"/>
</dbReference>
<proteinExistence type="inferred from homology"/>
<feature type="region of interest" description="Disordered" evidence="5">
    <location>
        <begin position="956"/>
        <end position="1070"/>
    </location>
</feature>
<comment type="similarity">
    <text evidence="2">Belongs to the timeless family.</text>
</comment>
<keyword evidence="8" id="KW-1185">Reference proteome</keyword>
<evidence type="ECO:0000256" key="5">
    <source>
        <dbReference type="SAM" id="MobiDB-lite"/>
    </source>
</evidence>
<evidence type="ECO:0000256" key="3">
    <source>
        <dbReference type="ARBA" id="ARBA00023242"/>
    </source>
</evidence>
<feature type="domain" description="Timeless C-terminal" evidence="7">
    <location>
        <begin position="1075"/>
        <end position="1160"/>
    </location>
</feature>
<feature type="compositionally biased region" description="Basic residues" evidence="5">
    <location>
        <begin position="526"/>
        <end position="535"/>
    </location>
</feature>
<feature type="compositionally biased region" description="Acidic residues" evidence="5">
    <location>
        <begin position="1256"/>
        <end position="1267"/>
    </location>
</feature>
<feature type="compositionally biased region" description="Acidic residues" evidence="5">
    <location>
        <begin position="1363"/>
        <end position="1378"/>
    </location>
</feature>
<reference evidence="9 10" key="1">
    <citation type="submission" date="2025-04" db="UniProtKB">
        <authorList>
            <consortium name="RefSeq"/>
        </authorList>
    </citation>
    <scope>IDENTIFICATION</scope>
    <source>
        <tissue evidence="9 10">Sperm</tissue>
    </source>
</reference>
<evidence type="ECO:0000313" key="10">
    <source>
        <dbReference type="RefSeq" id="XP_032813203.1"/>
    </source>
</evidence>
<feature type="region of interest" description="Disordered" evidence="5">
    <location>
        <begin position="1168"/>
        <end position="1416"/>
    </location>
</feature>
<name>A0AAJ7WYB8_PETMA</name>
<accession>A0AAJ7WYB8</accession>
<feature type="compositionally biased region" description="Acidic residues" evidence="5">
    <location>
        <begin position="996"/>
        <end position="1014"/>
    </location>
</feature>
<feature type="domain" description="Timeless N-terminal" evidence="6">
    <location>
        <begin position="22"/>
        <end position="282"/>
    </location>
</feature>
<evidence type="ECO:0000256" key="2">
    <source>
        <dbReference type="ARBA" id="ARBA00008174"/>
    </source>
</evidence>
<evidence type="ECO:0000256" key="1">
    <source>
        <dbReference type="ARBA" id="ARBA00004123"/>
    </source>
</evidence>
<dbReference type="Pfam" id="PF05029">
    <property type="entry name" value="TIMELESS_C"/>
    <property type="match status" value="1"/>
</dbReference>
<organism evidence="8 10">
    <name type="scientific">Petromyzon marinus</name>
    <name type="common">Sea lamprey</name>
    <dbReference type="NCBI Taxonomy" id="7757"/>
    <lineage>
        <taxon>Eukaryota</taxon>
        <taxon>Metazoa</taxon>
        <taxon>Chordata</taxon>
        <taxon>Craniata</taxon>
        <taxon>Vertebrata</taxon>
        <taxon>Cyclostomata</taxon>
        <taxon>Hyperoartia</taxon>
        <taxon>Petromyzontiformes</taxon>
        <taxon>Petromyzontidae</taxon>
        <taxon>Petromyzon</taxon>
    </lineage>
</organism>
<dbReference type="RefSeq" id="XP_032813203.1">
    <property type="nucleotide sequence ID" value="XM_032957312.1"/>
</dbReference>
<protein>
    <submittedName>
        <fullName evidence="9 10">Protein timeless homolog isoform X1</fullName>
    </submittedName>
</protein>
<evidence type="ECO:0000313" key="8">
    <source>
        <dbReference type="Proteomes" id="UP001318040"/>
    </source>
</evidence>
<dbReference type="GO" id="GO:0006281">
    <property type="term" value="P:DNA repair"/>
    <property type="evidence" value="ECO:0007669"/>
    <property type="project" value="TreeGrafter"/>
</dbReference>
<feature type="compositionally biased region" description="Acidic residues" evidence="5">
    <location>
        <begin position="1344"/>
        <end position="1354"/>
    </location>
</feature>
<feature type="region of interest" description="Disordered" evidence="5">
    <location>
        <begin position="526"/>
        <end position="549"/>
    </location>
</feature>
<dbReference type="InterPro" id="IPR044998">
    <property type="entry name" value="Timeless"/>
</dbReference>
<dbReference type="InterPro" id="IPR007725">
    <property type="entry name" value="TIMELESS_C"/>
</dbReference>
<dbReference type="GO" id="GO:0003677">
    <property type="term" value="F:DNA binding"/>
    <property type="evidence" value="ECO:0007669"/>
    <property type="project" value="TreeGrafter"/>
</dbReference>
<dbReference type="InterPro" id="IPR006906">
    <property type="entry name" value="Timeless_N"/>
</dbReference>
<feature type="compositionally biased region" description="Low complexity" evidence="5">
    <location>
        <begin position="1017"/>
        <end position="1043"/>
    </location>
</feature>
<evidence type="ECO:0000256" key="4">
    <source>
        <dbReference type="ARBA" id="ARBA00023306"/>
    </source>
</evidence>
<keyword evidence="4" id="KW-0131">Cell cycle</keyword>
<dbReference type="Pfam" id="PF04821">
    <property type="entry name" value="TIMELESS"/>
    <property type="match status" value="1"/>
</dbReference>
<sequence>MATMNCELLATCSALGFLEGDTYHKEPDCLETVKDLIRFLRREDDSKDIRQQLGDAMILQNDLVPLLLYHHNDQVLFQAIIRLLVNLTQPAIVLFGKVPTDPTTRHHYLAVTCHLQAYKQAFANEKVFTVLSETLYNLLQLEWEQRQEEDTLLIERMLLLVRNVMHVPPDPTLEKNVDDDASLHDRVLWALHMSGMDDLLRFLCSAPSEQQWCMHVLEIVCLMFRMQTPSQLVSTGGARPEREKEADTTELELLRQRELAEKRNRMWHRSSRHSRFVGTYVVQGHKSISDNDLVFHLGVQKLAGYSHDIGKEPQRRPKRRLLAPEAEERRRSAMNVRLFLRTFCIDFLDACYNRLMYSVKDTLLLEKGQQNDESYYMWALAFFMEFNRLRGFRPELVSETVGVRTFHFIEKNLTNCYEMMLMEKKDALPWSRRMHLALKAYQELIMTLEEMDKSKEESVRESGNVIKSNLFYVMEYRELFVTLFRKFDETKQPRSFLRDLVETTHTFLRLLQRFCRGRKAVVVQKKRVKRKKKSRAQAQPSSSERSPEECEAQWQQLSQQLIAYAQHPPRLREGEITQGAEAVPDSAVPFDAASEVPVEEQRGQATARIQAALLAGQAGTAVGLLRSAREVWPEGEVFGAVGITPEDELELLRQIHAAKLPSALSASVVEDVPVEDDVGPEEMEEEENEEVEAVSVSEKEFNFTEYIKRFASAPVMKACMSLLRGYRENSAHTNHCIVVILHRVTVGLHMEGLLFQLSAFRVFQAILADPAAHVYQELSKFARHIVRKFFEVAAQNNKSFVELLFWKSPANVHEMTEGYGSAHDGGGLSKKGPRWTEEEQTELDKLFSEFQDQIGGSQDKDVVDHIMERIRDATRTRKQIVAQLVRQGLVNSSKELKRRKGVKLVLWREEQEMELQRLFEEFHKSDDLLDNIVRNLTAKRSRKKVADKLLSMGLVSDRAQLRRKRPSKSSGKSSGKANSNNNADPWGDDHDHLDVDSDDEKESSEDEGSSDDDQPIQRAGARPAGARPAGARPAQAGPARAGPVRPRKSQGGNRNARRKSRPLVKTSPAELRKLVSKARRGGLAEPVLWLGNCLRRTADDREEDGISLPVPLVPLSEENEDAMENRVFRRLLRALGVCSPANHEETFWRIPAELTPSRLREISDCLSALTDDDDDDGDDDNADAGDGDGAGSGDNDEVSDDSAAEREAQDESSEEGELSWGAAADPVPSPVRGINSDTSRVSSPPPLSTHARVPDDDSDKDDDDDDDGGHGVISQSGGRRAEALQALLKRRKQREPRSRRAKVPVDKPQKKRRNRNTNSEEEEEEQKRGRGEKRPAKRTRLLPDSDDDDDDNDTEAAAGVLVEETEAMEDKVEDEVEDSPGSRPVVTRLDDSSSGDEAVPARRPRQRVIIDEDEDE</sequence>